<dbReference type="Pfam" id="PF01132">
    <property type="entry name" value="EFP"/>
    <property type="match status" value="1"/>
</dbReference>
<dbReference type="Pfam" id="PF09285">
    <property type="entry name" value="Elong-fact-P_C"/>
    <property type="match status" value="1"/>
</dbReference>
<dbReference type="InterPro" id="IPR015365">
    <property type="entry name" value="Elong-fact-P_C"/>
</dbReference>
<comment type="similarity">
    <text evidence="1">Belongs to the elongation factor P family.</text>
</comment>
<dbReference type="PANTHER" id="PTHR30053:SF14">
    <property type="entry name" value="TRANSLATION ELONGATION FACTOR KOW-LIKE DOMAIN-CONTAINING PROTEIN"/>
    <property type="match status" value="1"/>
</dbReference>
<dbReference type="GO" id="GO:0003746">
    <property type="term" value="F:translation elongation factor activity"/>
    <property type="evidence" value="ECO:0007669"/>
    <property type="project" value="InterPro"/>
</dbReference>
<organism evidence="4">
    <name type="scientific">Chloropicon primus</name>
    <dbReference type="NCBI Taxonomy" id="1764295"/>
    <lineage>
        <taxon>Eukaryota</taxon>
        <taxon>Viridiplantae</taxon>
        <taxon>Chlorophyta</taxon>
        <taxon>Chloropicophyceae</taxon>
        <taxon>Chloropicales</taxon>
        <taxon>Chloropicaceae</taxon>
        <taxon>Chloropicon</taxon>
    </lineage>
</organism>
<dbReference type="AlphaFoldDB" id="A0A7S2T1A4"/>
<dbReference type="EMBL" id="HBHL01006911">
    <property type="protein sequence ID" value="CAD9715564.1"/>
    <property type="molecule type" value="Transcribed_RNA"/>
</dbReference>
<dbReference type="InterPro" id="IPR014722">
    <property type="entry name" value="Rib_uL2_dom2"/>
</dbReference>
<dbReference type="GO" id="GO:0005737">
    <property type="term" value="C:cytoplasm"/>
    <property type="evidence" value="ECO:0007669"/>
    <property type="project" value="InterPro"/>
</dbReference>
<accession>A0A7S2T1A4</accession>
<dbReference type="PIRSF" id="PIRSF005901">
    <property type="entry name" value="EF-P"/>
    <property type="match status" value="1"/>
</dbReference>
<name>A0A7S2T1A4_9CHLO</name>
<dbReference type="Pfam" id="PF08207">
    <property type="entry name" value="EFP_N"/>
    <property type="match status" value="1"/>
</dbReference>
<dbReference type="SUPFAM" id="SSF50249">
    <property type="entry name" value="Nucleic acid-binding proteins"/>
    <property type="match status" value="2"/>
</dbReference>
<proteinExistence type="inferred from homology"/>
<dbReference type="InterPro" id="IPR013185">
    <property type="entry name" value="Transl_elong_KOW-like"/>
</dbReference>
<evidence type="ECO:0000256" key="1">
    <source>
        <dbReference type="ARBA" id="ARBA00009479"/>
    </source>
</evidence>
<feature type="domain" description="Elongation factor P C-terminal" evidence="2">
    <location>
        <begin position="168"/>
        <end position="223"/>
    </location>
</feature>
<dbReference type="SMART" id="SM01185">
    <property type="entry name" value="EFP"/>
    <property type="match status" value="1"/>
</dbReference>
<protein>
    <recommendedName>
        <fullName evidence="5">Elongation factor P</fullName>
    </recommendedName>
</protein>
<dbReference type="SMART" id="SM00841">
    <property type="entry name" value="Elong-fact-P_C"/>
    <property type="match status" value="1"/>
</dbReference>
<dbReference type="PANTHER" id="PTHR30053">
    <property type="entry name" value="ELONGATION FACTOR P"/>
    <property type="match status" value="1"/>
</dbReference>
<feature type="domain" description="Translation elongation factor P/YeiP central" evidence="3">
    <location>
        <begin position="98"/>
        <end position="160"/>
    </location>
</feature>
<gene>
    <name evidence="4" type="ORF">CPRI1469_LOCUS4419</name>
</gene>
<dbReference type="Gene3D" id="2.40.50.140">
    <property type="entry name" value="Nucleic acid-binding proteins"/>
    <property type="match status" value="2"/>
</dbReference>
<dbReference type="InterPro" id="IPR012340">
    <property type="entry name" value="NA-bd_OB-fold"/>
</dbReference>
<sequence>MCFRRSVHHLTLLLALVTSFFGSLLLSRWRWTDRQGNKIEKDGKLYEVVKFEHTRGMARQTGNVQMELRELSKGGGRGNKSTLRMKPGHTLEVIRLDEKRFRVLYLDGENLQVMNEATYDQVEVPMDLFDGQVQKKLVNECTFMEEPPEVTVMYFGEEALSCKLPATLELEVDRSFMGASKQSATAREKDCHVKGGMIVKVPDHVEKGDTIVVDTRDGKFVRKLQR</sequence>
<evidence type="ECO:0008006" key="5">
    <source>
        <dbReference type="Google" id="ProtNLM"/>
    </source>
</evidence>
<evidence type="ECO:0000259" key="3">
    <source>
        <dbReference type="SMART" id="SM01185"/>
    </source>
</evidence>
<reference evidence="4" key="1">
    <citation type="submission" date="2021-01" db="EMBL/GenBank/DDBJ databases">
        <authorList>
            <person name="Corre E."/>
            <person name="Pelletier E."/>
            <person name="Niang G."/>
            <person name="Scheremetjew M."/>
            <person name="Finn R."/>
            <person name="Kale V."/>
            <person name="Holt S."/>
            <person name="Cochrane G."/>
            <person name="Meng A."/>
            <person name="Brown T."/>
            <person name="Cohen L."/>
        </authorList>
    </citation>
    <scope>NUCLEOTIDE SEQUENCE</scope>
    <source>
        <strain evidence="4">CCMP1205</strain>
    </source>
</reference>
<dbReference type="InterPro" id="IPR020599">
    <property type="entry name" value="Transl_elong_fac_P/YeiP"/>
</dbReference>
<dbReference type="Gene3D" id="2.30.30.30">
    <property type="match status" value="1"/>
</dbReference>
<dbReference type="InterPro" id="IPR001059">
    <property type="entry name" value="Transl_elong_P/YeiP_cen"/>
</dbReference>
<evidence type="ECO:0000313" key="4">
    <source>
        <dbReference type="EMBL" id="CAD9715564.1"/>
    </source>
</evidence>
<dbReference type="GO" id="GO:0043043">
    <property type="term" value="P:peptide biosynthetic process"/>
    <property type="evidence" value="ECO:0007669"/>
    <property type="project" value="InterPro"/>
</dbReference>
<evidence type="ECO:0000259" key="2">
    <source>
        <dbReference type="SMART" id="SM00841"/>
    </source>
</evidence>